<organism evidence="2 3">
    <name type="scientific">Chitinophaga parva</name>
    <dbReference type="NCBI Taxonomy" id="2169414"/>
    <lineage>
        <taxon>Bacteria</taxon>
        <taxon>Pseudomonadati</taxon>
        <taxon>Bacteroidota</taxon>
        <taxon>Chitinophagia</taxon>
        <taxon>Chitinophagales</taxon>
        <taxon>Chitinophagaceae</taxon>
        <taxon>Chitinophaga</taxon>
    </lineage>
</organism>
<dbReference type="GO" id="GO:0019239">
    <property type="term" value="F:deaminase activity"/>
    <property type="evidence" value="ECO:0007669"/>
    <property type="project" value="TreeGrafter"/>
</dbReference>
<dbReference type="EMBL" id="QCYK01000001">
    <property type="protein sequence ID" value="PUZ28233.1"/>
    <property type="molecule type" value="Genomic_DNA"/>
</dbReference>
<comment type="similarity">
    <text evidence="1">Belongs to the RutC family.</text>
</comment>
<proteinExistence type="inferred from homology"/>
<evidence type="ECO:0000313" key="3">
    <source>
        <dbReference type="Proteomes" id="UP000244450"/>
    </source>
</evidence>
<evidence type="ECO:0000256" key="1">
    <source>
        <dbReference type="ARBA" id="ARBA00010552"/>
    </source>
</evidence>
<accession>A0A2T7BKM4</accession>
<dbReference type="InterPro" id="IPR035959">
    <property type="entry name" value="RutC-like_sf"/>
</dbReference>
<reference evidence="2 3" key="1">
    <citation type="submission" date="2018-04" db="EMBL/GenBank/DDBJ databases">
        <title>Chitinophaga fuyangensis sp. nov., isolated from soil in a chemical factory.</title>
        <authorList>
            <person name="Chen K."/>
        </authorList>
    </citation>
    <scope>NUCLEOTIDE SEQUENCE [LARGE SCALE GENOMIC DNA]</scope>
    <source>
        <strain evidence="2 3">LY-1</strain>
    </source>
</reference>
<gene>
    <name evidence="2" type="ORF">DCC81_01750</name>
</gene>
<dbReference type="GO" id="GO:0005829">
    <property type="term" value="C:cytosol"/>
    <property type="evidence" value="ECO:0007669"/>
    <property type="project" value="TreeGrafter"/>
</dbReference>
<keyword evidence="3" id="KW-1185">Reference proteome</keyword>
<dbReference type="Proteomes" id="UP000244450">
    <property type="component" value="Unassembled WGS sequence"/>
</dbReference>
<dbReference type="PANTHER" id="PTHR11803">
    <property type="entry name" value="2-IMINOBUTANOATE/2-IMINOPROPANOATE DEAMINASE RIDA"/>
    <property type="match status" value="1"/>
</dbReference>
<comment type="caution">
    <text evidence="2">The sequence shown here is derived from an EMBL/GenBank/DDBJ whole genome shotgun (WGS) entry which is preliminary data.</text>
</comment>
<dbReference type="Gene3D" id="3.30.1330.40">
    <property type="entry name" value="RutC-like"/>
    <property type="match status" value="1"/>
</dbReference>
<dbReference type="InterPro" id="IPR006056">
    <property type="entry name" value="RidA"/>
</dbReference>
<dbReference type="AlphaFoldDB" id="A0A2T7BKM4"/>
<dbReference type="PANTHER" id="PTHR11803:SF39">
    <property type="entry name" value="2-IMINOBUTANOATE_2-IMINOPROPANOATE DEAMINASE"/>
    <property type="match status" value="1"/>
</dbReference>
<dbReference type="InterPro" id="IPR006175">
    <property type="entry name" value="YjgF/YER057c/UK114"/>
</dbReference>
<dbReference type="Pfam" id="PF01042">
    <property type="entry name" value="Ribonuc_L-PSP"/>
    <property type="match status" value="1"/>
</dbReference>
<dbReference type="FunFam" id="3.30.1330.40:FF:000001">
    <property type="entry name" value="L-PSP family endoribonuclease"/>
    <property type="match status" value="1"/>
</dbReference>
<dbReference type="RefSeq" id="WP_108684872.1">
    <property type="nucleotide sequence ID" value="NZ_QCYK01000001.1"/>
</dbReference>
<sequence length="126" mass="13146">MEKQIIQSSNAPAPIGPYSQAVTAGGFTFVSGQVAINPATGDLVTGDIATETTQVMENLKAVLSAAGLTFNDVVKTTIFLTKMSNFAAVNEVYGKYFTANFPARETVEVSGLPKGVNVEISVIAGK</sequence>
<evidence type="ECO:0000313" key="2">
    <source>
        <dbReference type="EMBL" id="PUZ28233.1"/>
    </source>
</evidence>
<dbReference type="CDD" id="cd00448">
    <property type="entry name" value="YjgF_YER057c_UK114_family"/>
    <property type="match status" value="1"/>
</dbReference>
<protein>
    <submittedName>
        <fullName evidence="2">Reactive intermediate/imine deaminase</fullName>
    </submittedName>
</protein>
<dbReference type="NCBIfam" id="TIGR00004">
    <property type="entry name" value="Rid family detoxifying hydrolase"/>
    <property type="match status" value="1"/>
</dbReference>
<dbReference type="OrthoDB" id="9803101at2"/>
<dbReference type="SUPFAM" id="SSF55298">
    <property type="entry name" value="YjgF-like"/>
    <property type="match status" value="1"/>
</dbReference>
<name>A0A2T7BKM4_9BACT</name>